<feature type="transmembrane region" description="Helical" evidence="3">
    <location>
        <begin position="83"/>
        <end position="100"/>
    </location>
</feature>
<keyword evidence="5" id="KW-1185">Reference proteome</keyword>
<dbReference type="InterPro" id="IPR003784">
    <property type="entry name" value="BioY"/>
</dbReference>
<organism evidence="4 5">
    <name type="scientific">Aerococcus tenax</name>
    <dbReference type="NCBI Taxonomy" id="3078812"/>
    <lineage>
        <taxon>Bacteria</taxon>
        <taxon>Bacillati</taxon>
        <taxon>Bacillota</taxon>
        <taxon>Bacilli</taxon>
        <taxon>Lactobacillales</taxon>
        <taxon>Aerococcaceae</taxon>
        <taxon>Aerococcus</taxon>
    </lineage>
</organism>
<dbReference type="Pfam" id="PF02632">
    <property type="entry name" value="BioY"/>
    <property type="match status" value="1"/>
</dbReference>
<evidence type="ECO:0000313" key="5">
    <source>
        <dbReference type="Proteomes" id="UP000326476"/>
    </source>
</evidence>
<dbReference type="GeneID" id="89333605"/>
<keyword evidence="3" id="KW-1133">Transmembrane helix</keyword>
<reference evidence="5" key="1">
    <citation type="submission" date="2019-09" db="EMBL/GenBank/DDBJ databases">
        <title>Draft genome sequence assemblies of isolates from the urinary tract.</title>
        <authorList>
            <person name="Mores C.R."/>
            <person name="Putonti C."/>
            <person name="Wolfe A.J."/>
        </authorList>
    </citation>
    <scope>NUCLEOTIDE SEQUENCE [LARGE SCALE GENOMIC DNA]</scope>
    <source>
        <strain evidence="5">UMB8614</strain>
    </source>
</reference>
<comment type="caution">
    <text evidence="4">The sequence shown here is derived from an EMBL/GenBank/DDBJ whole genome shotgun (WGS) entry which is preliminary data.</text>
</comment>
<dbReference type="EMBL" id="VYVN01000004">
    <property type="protein sequence ID" value="KAA9241547.1"/>
    <property type="molecule type" value="Genomic_DNA"/>
</dbReference>
<dbReference type="OMA" id="WFAEGTS"/>
<evidence type="ECO:0000313" key="4">
    <source>
        <dbReference type="EMBL" id="KAA9241547.1"/>
    </source>
</evidence>
<feature type="transmembrane region" description="Helical" evidence="3">
    <location>
        <begin position="112"/>
        <end position="134"/>
    </location>
</feature>
<keyword evidence="3" id="KW-0812">Transmembrane</keyword>
<dbReference type="PANTHER" id="PTHR34295:SF1">
    <property type="entry name" value="BIOTIN TRANSPORTER BIOY"/>
    <property type="match status" value="1"/>
</dbReference>
<sequence>MKTKEITRIALMIALLVIASQLTIPIGIVPFTLQTFAVNLIALFLKPKEAFLTTLLYLLGGLIGLPFFAGFHGGFQSVLTPSFGFIIGFLAAASLVSTYLAKQANPGPREYLIALVINYLVTNSIGFVYMAFILNSYMGKGLSIGGLLAIGITPFILAEILKSALAFILALRLRPLLKRRNLLD</sequence>
<comment type="subcellular location">
    <subcellularLocation>
        <location evidence="2">Cell membrane</location>
        <topology evidence="2">Multi-pass membrane protein</topology>
    </subcellularLocation>
</comment>
<feature type="transmembrane region" description="Helical" evidence="3">
    <location>
        <begin position="146"/>
        <end position="171"/>
    </location>
</feature>
<dbReference type="GO" id="GO:0015225">
    <property type="term" value="F:biotin transmembrane transporter activity"/>
    <property type="evidence" value="ECO:0007669"/>
    <property type="project" value="UniProtKB-UniRule"/>
</dbReference>
<keyword evidence="2 3" id="KW-0472">Membrane</keyword>
<protein>
    <recommendedName>
        <fullName evidence="2">Biotin transporter</fullName>
    </recommendedName>
</protein>
<name>A0A178HEZ6_9LACT</name>
<dbReference type="PANTHER" id="PTHR34295">
    <property type="entry name" value="BIOTIN TRANSPORTER BIOY"/>
    <property type="match status" value="1"/>
</dbReference>
<keyword evidence="2" id="KW-1003">Cell membrane</keyword>
<dbReference type="Proteomes" id="UP000326476">
    <property type="component" value="Unassembled WGS sequence"/>
</dbReference>
<feature type="transmembrane region" description="Helical" evidence="3">
    <location>
        <begin position="6"/>
        <end position="29"/>
    </location>
</feature>
<dbReference type="RefSeq" id="WP_013668916.1">
    <property type="nucleotide sequence ID" value="NZ_CAJHLU010000038.1"/>
</dbReference>
<dbReference type="Gene3D" id="1.10.1760.20">
    <property type="match status" value="1"/>
</dbReference>
<accession>A0A178HEZ6</accession>
<dbReference type="GO" id="GO:0005886">
    <property type="term" value="C:plasma membrane"/>
    <property type="evidence" value="ECO:0007669"/>
    <property type="project" value="UniProtKB-SubCell"/>
</dbReference>
<feature type="transmembrane region" description="Helical" evidence="3">
    <location>
        <begin position="50"/>
        <end position="71"/>
    </location>
</feature>
<gene>
    <name evidence="4" type="ORF">F6I34_02890</name>
</gene>
<dbReference type="PIRSF" id="PIRSF016661">
    <property type="entry name" value="BioY"/>
    <property type="match status" value="1"/>
</dbReference>
<dbReference type="AlphaFoldDB" id="A0A178HEZ6"/>
<comment type="similarity">
    <text evidence="1 2">Belongs to the BioY family.</text>
</comment>
<keyword evidence="2" id="KW-0813">Transport</keyword>
<evidence type="ECO:0000256" key="3">
    <source>
        <dbReference type="SAM" id="Phobius"/>
    </source>
</evidence>
<proteinExistence type="inferred from homology"/>
<evidence type="ECO:0000256" key="1">
    <source>
        <dbReference type="ARBA" id="ARBA00010692"/>
    </source>
</evidence>
<evidence type="ECO:0000256" key="2">
    <source>
        <dbReference type="PIRNR" id="PIRNR016661"/>
    </source>
</evidence>